<accession>A0ABZ2Z4X5</accession>
<evidence type="ECO:0000313" key="1">
    <source>
        <dbReference type="EMBL" id="WZN46763.1"/>
    </source>
</evidence>
<dbReference type="Proteomes" id="UP001449657">
    <property type="component" value="Chromosome"/>
</dbReference>
<dbReference type="RefSeq" id="WP_341841445.1">
    <property type="nucleotide sequence ID" value="NZ_CP149792.1"/>
</dbReference>
<evidence type="ECO:0008006" key="3">
    <source>
        <dbReference type="Google" id="ProtNLM"/>
    </source>
</evidence>
<gene>
    <name evidence="1" type="ORF">WJU22_01010</name>
</gene>
<reference evidence="1 2" key="1">
    <citation type="submission" date="2024-03" db="EMBL/GenBank/DDBJ databases">
        <title>Chitinophaga caseinilytica sp. nov., a casein hydrolysing bacterium isolated from forest soil.</title>
        <authorList>
            <person name="Lee D.S."/>
            <person name="Han D.M."/>
            <person name="Baek J.H."/>
            <person name="Choi D.G."/>
            <person name="Jeon J.H."/>
            <person name="Jeon C.O."/>
        </authorList>
    </citation>
    <scope>NUCLEOTIDE SEQUENCE [LARGE SCALE GENOMIC DNA]</scope>
    <source>
        <strain evidence="1 2">KACC 19118</strain>
    </source>
</reference>
<evidence type="ECO:0000313" key="2">
    <source>
        <dbReference type="Proteomes" id="UP001449657"/>
    </source>
</evidence>
<name>A0ABZ2Z4X5_9BACT</name>
<keyword evidence="2" id="KW-1185">Reference proteome</keyword>
<proteinExistence type="predicted"/>
<organism evidence="1 2">
    <name type="scientific">Chitinophaga caseinilytica</name>
    <dbReference type="NCBI Taxonomy" id="2267521"/>
    <lineage>
        <taxon>Bacteria</taxon>
        <taxon>Pseudomonadati</taxon>
        <taxon>Bacteroidota</taxon>
        <taxon>Chitinophagia</taxon>
        <taxon>Chitinophagales</taxon>
        <taxon>Chitinophagaceae</taxon>
        <taxon>Chitinophaga</taxon>
    </lineage>
</organism>
<dbReference type="EMBL" id="CP150096">
    <property type="protein sequence ID" value="WZN46763.1"/>
    <property type="molecule type" value="Genomic_DNA"/>
</dbReference>
<protein>
    <recommendedName>
        <fullName evidence="3">RteC protein</fullName>
    </recommendedName>
</protein>
<sequence>MTLLNHIVTVQLCPQALTEMIGEVPQCLEQLQSEKNRVTALLLRLSDLPAGNSRRMAAVRYWQRTIARLLDVLRSYEDTPGTQGFTRHYAAATQQLLQVMTGLEQHFRDDLAPDLLLPHAYARSARSILLPRMLQAERGMGRLNIDAPFRRLMLEPVWNFLERPEERITFGEIFFLRDLLTRLLFFTYPGSTTADRAMIDVHHLLVDLNFNAAGYFVFCVESVRREMLKYRSFRERMRVLAWCLREVKRIPPADRQKGLRPGSFPIRDQLIVWLEEERIFIRHLMAPVARNADGAPWTTRLTVPQAALMARVYLEEGLVKTASLQQVFVSLADMLHLRKADTIAEDAFRVKYQNPSLSTVTACKQWIGKILDRLNDYESQMRTSADH</sequence>